<accession>A0A8J7YE42</accession>
<keyword evidence="4" id="KW-0227">DNA damage</keyword>
<evidence type="ECO:0000256" key="16">
    <source>
        <dbReference type="SAM" id="MobiDB-lite"/>
    </source>
</evidence>
<evidence type="ECO:0000256" key="1">
    <source>
        <dbReference type="ARBA" id="ARBA00009922"/>
    </source>
</evidence>
<dbReference type="InterPro" id="IPR013986">
    <property type="entry name" value="DExx_box_DNA_helicase_dom_sf"/>
</dbReference>
<dbReference type="Gene3D" id="3.90.320.10">
    <property type="match status" value="1"/>
</dbReference>
<evidence type="ECO:0000256" key="15">
    <source>
        <dbReference type="PROSITE-ProRule" id="PRU00560"/>
    </source>
</evidence>
<dbReference type="RefSeq" id="WP_162319345.1">
    <property type="nucleotide sequence ID" value="NZ_JAHQXF010000004.1"/>
</dbReference>
<dbReference type="InterPro" id="IPR038726">
    <property type="entry name" value="PDDEXK_AddAB-type"/>
</dbReference>
<protein>
    <recommendedName>
        <fullName evidence="13">DNA 3'-5' helicase</fullName>
        <ecNumber evidence="13">5.6.2.4</ecNumber>
    </recommendedName>
</protein>
<dbReference type="SUPFAM" id="SSF52980">
    <property type="entry name" value="Restriction endonuclease-like"/>
    <property type="match status" value="1"/>
</dbReference>
<evidence type="ECO:0000313" key="20">
    <source>
        <dbReference type="Proteomes" id="UP000766550"/>
    </source>
</evidence>
<dbReference type="InterPro" id="IPR011335">
    <property type="entry name" value="Restrct_endonuc-II-like"/>
</dbReference>
<evidence type="ECO:0000256" key="12">
    <source>
        <dbReference type="ARBA" id="ARBA00034617"/>
    </source>
</evidence>
<feature type="compositionally biased region" description="Polar residues" evidence="16">
    <location>
        <begin position="221"/>
        <end position="230"/>
    </location>
</feature>
<gene>
    <name evidence="19" type="ORF">KTS45_18615</name>
</gene>
<keyword evidence="11" id="KW-0413">Isomerase</keyword>
<keyword evidence="7" id="KW-0269">Exonuclease</keyword>
<dbReference type="GO" id="GO:0004527">
    <property type="term" value="F:exonuclease activity"/>
    <property type="evidence" value="ECO:0007669"/>
    <property type="project" value="UniProtKB-KW"/>
</dbReference>
<dbReference type="PANTHER" id="PTHR11070">
    <property type="entry name" value="UVRD / RECB / PCRA DNA HELICASE FAMILY MEMBER"/>
    <property type="match status" value="1"/>
</dbReference>
<dbReference type="InterPro" id="IPR000212">
    <property type="entry name" value="DNA_helicase_UvrD/REP"/>
</dbReference>
<evidence type="ECO:0000256" key="3">
    <source>
        <dbReference type="ARBA" id="ARBA00022741"/>
    </source>
</evidence>
<comment type="catalytic activity">
    <reaction evidence="14">
        <text>ATP + H2O = ADP + phosphate + H(+)</text>
        <dbReference type="Rhea" id="RHEA:13065"/>
        <dbReference type="ChEBI" id="CHEBI:15377"/>
        <dbReference type="ChEBI" id="CHEBI:15378"/>
        <dbReference type="ChEBI" id="CHEBI:30616"/>
        <dbReference type="ChEBI" id="CHEBI:43474"/>
        <dbReference type="ChEBI" id="CHEBI:456216"/>
        <dbReference type="EC" id="5.6.2.4"/>
    </reaction>
</comment>
<dbReference type="Pfam" id="PF13361">
    <property type="entry name" value="UvrD_C"/>
    <property type="match status" value="2"/>
</dbReference>
<name>A0A8J7YE42_9EURY</name>
<comment type="caution">
    <text evidence="19">The sequence shown here is derived from an EMBL/GenBank/DDBJ whole genome shotgun (WGS) entry which is preliminary data.</text>
</comment>
<dbReference type="AlphaFoldDB" id="A0A8J7YE42"/>
<sequence>MTDSPPVDDSAPEQREETATSDEPAGPNEQQQKLIDELTGTYLVDAGAGTGKTYAVTRRYAAIIDQTAVDPEDVRLFTFTENAADEMRERIVRHCDYEMAALRDAPIGTFHGLCNQILGTHGFLAPTYLGIEDTLAPTADVLAEEVVEAERFREFTRQFIDDNPEYEQFFQVVNDPETFLRLIRELAAKGVFPQRNGWYRQSERYLNGDSELFEEALSKANAPQNDGSRQSDMRSALSGWSGQPYEPNAPTEDTVRGDGKAATESVVWDAFESDRSALEAFVHDLYFDYIRFALRRNYLTFWMQLLFAFVLLCENDTLREELQADYVMIDEFQDTNELQFKIALLFTGQDNLCVVGDWKQSIYGFQHAAVENILDFETRLNRYIEELNSDTDRIPFEAPDVEEIELEQNYRSTQRILDFSEQSLSLPATGSDDVSRQGYPSGITPLSANVDHNLPTRIEAFQSESDQGIDALLTKIQDIVGNPKYTIEADEDETTGRPPTYADIAVLTRVRRFGRDLQRAATDYGIPVAYEGGMELFDTDHAKLVLAWLRIVENTHPRKGWTVILEQAGYTLPEAEYILKEERYPDDMVEFRNELQELTGVGSLAQRVLDRYGLNDGYADALVSTLQDTLESTSLTRGDLVRLIQQSWADESTVEVENRTGRDSVTVQTIHAAKGLEYPIVIIANMNQGAFPPAGGSDGRIRYSDELGLQQTHVATDAYDGPYVLPNWRYDLLSAGIPTEYHEERRLLYVAMTRAEQHLLFSAGQEPCTFFEELDCSADLLEPDVTPQSLQTESVSQYEPAIRTSTTPLRLSAHDIMDEVEGAGEDGLGMEHGQRVHDFAELYAQTGNGEPSTPDERRVQEFLDGLSGDLIAEENAHLPLKMENGRVLLAGIIDLIHRTPTTIQVVDYKTDRVRTGQPEYRKQLSVYYHVLTSVYPDHDVELTIFYTAEGELVKIEPLTLAELQGLVSDVTPKLSR</sequence>
<dbReference type="InterPro" id="IPR014016">
    <property type="entry name" value="UvrD-like_ATP-bd"/>
</dbReference>
<dbReference type="EC" id="5.6.2.4" evidence="13"/>
<dbReference type="Pfam" id="PF00580">
    <property type="entry name" value="UvrD-helicase"/>
    <property type="match status" value="1"/>
</dbReference>
<dbReference type="GO" id="GO:0000725">
    <property type="term" value="P:recombinational repair"/>
    <property type="evidence" value="ECO:0007669"/>
    <property type="project" value="TreeGrafter"/>
</dbReference>
<dbReference type="PROSITE" id="PS51217">
    <property type="entry name" value="UVRD_HELICASE_CTER"/>
    <property type="match status" value="1"/>
</dbReference>
<keyword evidence="5 15" id="KW-0378">Hydrolase</keyword>
<evidence type="ECO:0000256" key="11">
    <source>
        <dbReference type="ARBA" id="ARBA00023235"/>
    </source>
</evidence>
<evidence type="ECO:0000256" key="7">
    <source>
        <dbReference type="ARBA" id="ARBA00022839"/>
    </source>
</evidence>
<comment type="similarity">
    <text evidence="1">Belongs to the helicase family. UvrD subfamily.</text>
</comment>
<evidence type="ECO:0000256" key="13">
    <source>
        <dbReference type="ARBA" id="ARBA00034808"/>
    </source>
</evidence>
<organism evidence="19 20">
    <name type="scientific">Haloarcula limicola</name>
    <dbReference type="NCBI Taxonomy" id="1429915"/>
    <lineage>
        <taxon>Archaea</taxon>
        <taxon>Methanobacteriati</taxon>
        <taxon>Methanobacteriota</taxon>
        <taxon>Stenosarchaea group</taxon>
        <taxon>Halobacteria</taxon>
        <taxon>Halobacteriales</taxon>
        <taxon>Haloarculaceae</taxon>
        <taxon>Haloarcula</taxon>
    </lineage>
</organism>
<dbReference type="GO" id="GO:0003677">
    <property type="term" value="F:DNA binding"/>
    <property type="evidence" value="ECO:0007669"/>
    <property type="project" value="UniProtKB-KW"/>
</dbReference>
<dbReference type="PANTHER" id="PTHR11070:SF2">
    <property type="entry name" value="ATP-DEPENDENT DNA HELICASE SRS2"/>
    <property type="match status" value="1"/>
</dbReference>
<dbReference type="Gene3D" id="1.10.10.160">
    <property type="match status" value="1"/>
</dbReference>
<feature type="binding site" evidence="15">
    <location>
        <begin position="46"/>
        <end position="53"/>
    </location>
    <ligand>
        <name>ATP</name>
        <dbReference type="ChEBI" id="CHEBI:30616"/>
    </ligand>
</feature>
<feature type="region of interest" description="Disordered" evidence="16">
    <location>
        <begin position="220"/>
        <end position="257"/>
    </location>
</feature>
<keyword evidence="3 15" id="KW-0547">Nucleotide-binding</keyword>
<dbReference type="Gene3D" id="3.40.50.300">
    <property type="entry name" value="P-loop containing nucleotide triphosphate hydrolases"/>
    <property type="match status" value="4"/>
</dbReference>
<evidence type="ECO:0000256" key="8">
    <source>
        <dbReference type="ARBA" id="ARBA00022840"/>
    </source>
</evidence>
<proteinExistence type="inferred from homology"/>
<evidence type="ECO:0000256" key="9">
    <source>
        <dbReference type="ARBA" id="ARBA00023125"/>
    </source>
</evidence>
<keyword evidence="9" id="KW-0238">DNA-binding</keyword>
<dbReference type="EMBL" id="JAHQXF010000004">
    <property type="protein sequence ID" value="MBV0926224.1"/>
    <property type="molecule type" value="Genomic_DNA"/>
</dbReference>
<dbReference type="GO" id="GO:0043138">
    <property type="term" value="F:3'-5' DNA helicase activity"/>
    <property type="evidence" value="ECO:0007669"/>
    <property type="project" value="UniProtKB-EC"/>
</dbReference>
<keyword evidence="6 15" id="KW-0347">Helicase</keyword>
<feature type="domain" description="UvrD-like helicase C-terminal" evidence="18">
    <location>
        <begin position="414"/>
        <end position="675"/>
    </location>
</feature>
<keyword evidence="20" id="KW-1185">Reference proteome</keyword>
<dbReference type="InterPro" id="IPR014017">
    <property type="entry name" value="DNA_helicase_UvrD-like_C"/>
</dbReference>
<feature type="region of interest" description="Disordered" evidence="16">
    <location>
        <begin position="1"/>
        <end position="30"/>
    </location>
</feature>
<keyword evidence="8 15" id="KW-0067">ATP-binding</keyword>
<evidence type="ECO:0000259" key="18">
    <source>
        <dbReference type="PROSITE" id="PS51217"/>
    </source>
</evidence>
<evidence type="ECO:0000256" key="14">
    <source>
        <dbReference type="ARBA" id="ARBA00048988"/>
    </source>
</evidence>
<dbReference type="OrthoDB" id="203178at2157"/>
<evidence type="ECO:0000256" key="4">
    <source>
        <dbReference type="ARBA" id="ARBA00022763"/>
    </source>
</evidence>
<reference evidence="19 20" key="1">
    <citation type="submission" date="2021-06" db="EMBL/GenBank/DDBJ databases">
        <title>New haloarchaea isolates fom saline soil.</title>
        <authorList>
            <person name="Duran-Viseras A."/>
            <person name="Sanchez-Porro C.S."/>
            <person name="Ventosa A."/>
        </authorList>
    </citation>
    <scope>NUCLEOTIDE SEQUENCE [LARGE SCALE GENOMIC DNA]</scope>
    <source>
        <strain evidence="19 20">JCM 183640</strain>
    </source>
</reference>
<keyword evidence="2" id="KW-0540">Nuclease</keyword>
<dbReference type="SUPFAM" id="SSF52540">
    <property type="entry name" value="P-loop containing nucleoside triphosphate hydrolases"/>
    <property type="match status" value="1"/>
</dbReference>
<dbReference type="PROSITE" id="PS51198">
    <property type="entry name" value="UVRD_HELICASE_ATP_BIND"/>
    <property type="match status" value="1"/>
</dbReference>
<dbReference type="Pfam" id="PF12705">
    <property type="entry name" value="PDDEXK_1"/>
    <property type="match status" value="1"/>
</dbReference>
<evidence type="ECO:0000256" key="2">
    <source>
        <dbReference type="ARBA" id="ARBA00022722"/>
    </source>
</evidence>
<keyword evidence="10" id="KW-0234">DNA repair</keyword>
<dbReference type="Proteomes" id="UP000766550">
    <property type="component" value="Unassembled WGS sequence"/>
</dbReference>
<comment type="catalytic activity">
    <reaction evidence="12">
        <text>Couples ATP hydrolysis with the unwinding of duplex DNA by translocating in the 3'-5' direction.</text>
        <dbReference type="EC" id="5.6.2.4"/>
    </reaction>
</comment>
<evidence type="ECO:0000256" key="6">
    <source>
        <dbReference type="ARBA" id="ARBA00022806"/>
    </source>
</evidence>
<evidence type="ECO:0000259" key="17">
    <source>
        <dbReference type="PROSITE" id="PS51198"/>
    </source>
</evidence>
<dbReference type="InterPro" id="IPR011604">
    <property type="entry name" value="PDDEXK-like_dom_sf"/>
</dbReference>
<feature type="domain" description="UvrD-like helicase ATP-binding" evidence="17">
    <location>
        <begin position="25"/>
        <end position="413"/>
    </location>
</feature>
<dbReference type="GO" id="GO:0005524">
    <property type="term" value="F:ATP binding"/>
    <property type="evidence" value="ECO:0007669"/>
    <property type="project" value="UniProtKB-UniRule"/>
</dbReference>
<dbReference type="CDD" id="cd17932">
    <property type="entry name" value="DEXQc_UvrD"/>
    <property type="match status" value="1"/>
</dbReference>
<evidence type="ECO:0000256" key="10">
    <source>
        <dbReference type="ARBA" id="ARBA00023204"/>
    </source>
</evidence>
<dbReference type="InterPro" id="IPR027417">
    <property type="entry name" value="P-loop_NTPase"/>
</dbReference>
<evidence type="ECO:0000313" key="19">
    <source>
        <dbReference type="EMBL" id="MBV0926224.1"/>
    </source>
</evidence>
<evidence type="ECO:0000256" key="5">
    <source>
        <dbReference type="ARBA" id="ARBA00022801"/>
    </source>
</evidence>